<feature type="region of interest" description="Disordered" evidence="1">
    <location>
        <begin position="63"/>
        <end position="98"/>
    </location>
</feature>
<gene>
    <name evidence="2" type="ORF">E4K65_40815</name>
</gene>
<dbReference type="AlphaFoldDB" id="A0A4Y9LAX7"/>
<comment type="caution">
    <text evidence="2">The sequence shown here is derived from an EMBL/GenBank/DDBJ whole genome shotgun (WGS) entry which is preliminary data.</text>
</comment>
<keyword evidence="3" id="KW-1185">Reference proteome</keyword>
<dbReference type="Proteomes" id="UP000297966">
    <property type="component" value="Unassembled WGS sequence"/>
</dbReference>
<protein>
    <submittedName>
        <fullName evidence="2">Uncharacterized protein</fullName>
    </submittedName>
</protein>
<sequence>MNQLVLSGTATLVLSGTRSSCYRGPESDLSACFSALSGRSNFTNQKSFGFLLTDQAESRVGGARKRRSVSLARPCGPRTLSAEPQAHGYQLQRHGAAA</sequence>
<name>A0A4Y9LAX7_9BRAD</name>
<dbReference type="OrthoDB" id="8480844at2"/>
<accession>A0A4Y9LAX7</accession>
<organism evidence="2 3">
    <name type="scientific">Bradyrhizobium niftali</name>
    <dbReference type="NCBI Taxonomy" id="2560055"/>
    <lineage>
        <taxon>Bacteria</taxon>
        <taxon>Pseudomonadati</taxon>
        <taxon>Pseudomonadota</taxon>
        <taxon>Alphaproteobacteria</taxon>
        <taxon>Hyphomicrobiales</taxon>
        <taxon>Nitrobacteraceae</taxon>
        <taxon>Bradyrhizobium</taxon>
    </lineage>
</organism>
<dbReference type="EMBL" id="SPQT01000037">
    <property type="protein sequence ID" value="TFV39123.1"/>
    <property type="molecule type" value="Genomic_DNA"/>
</dbReference>
<proteinExistence type="predicted"/>
<evidence type="ECO:0000313" key="2">
    <source>
        <dbReference type="EMBL" id="TFV39123.1"/>
    </source>
</evidence>
<evidence type="ECO:0000256" key="1">
    <source>
        <dbReference type="SAM" id="MobiDB-lite"/>
    </source>
</evidence>
<evidence type="ECO:0000313" key="3">
    <source>
        <dbReference type="Proteomes" id="UP000297966"/>
    </source>
</evidence>
<reference evidence="2 3" key="1">
    <citation type="submission" date="2019-03" db="EMBL/GenBank/DDBJ databases">
        <title>Bradyrhizobium diversity isolated from nodules of Chamaecrista fasciculata.</title>
        <authorList>
            <person name="Klepa M.S."/>
            <person name="Urquiaga M.O."/>
            <person name="Hungria M."/>
            <person name="Delamuta J.R."/>
        </authorList>
    </citation>
    <scope>NUCLEOTIDE SEQUENCE [LARGE SCALE GENOMIC DNA]</scope>
    <source>
        <strain evidence="2 3">CNPSo 3448</strain>
    </source>
</reference>